<feature type="binding site" evidence="9">
    <location>
        <position position="8"/>
    </location>
    <ligand>
        <name>Mg(2+)</name>
        <dbReference type="ChEBI" id="CHEBI:18420"/>
        <note>catalytic</note>
    </ligand>
</feature>
<dbReference type="HAMAP" id="MF_01471">
    <property type="entry name" value="Cas2"/>
    <property type="match status" value="1"/>
</dbReference>
<gene>
    <name evidence="9 11" type="primary">cas2</name>
    <name evidence="11" type="ORF">ACFVKH_19030</name>
</gene>
<name>A0ABW6ILA1_9CYAN</name>
<proteinExistence type="inferred from homology"/>
<dbReference type="Gene3D" id="3.30.70.240">
    <property type="match status" value="1"/>
</dbReference>
<dbReference type="PANTHER" id="PTHR34405:SF3">
    <property type="entry name" value="CRISPR-ASSOCIATED ENDORIBONUCLEASE CAS2 3"/>
    <property type="match status" value="1"/>
</dbReference>
<dbReference type="EC" id="3.1.-.-" evidence="9"/>
<dbReference type="PANTHER" id="PTHR34405">
    <property type="entry name" value="CRISPR-ASSOCIATED ENDORIBONUCLEASE CAS2"/>
    <property type="match status" value="1"/>
</dbReference>
<comment type="function">
    <text evidence="9">CRISPR (clustered regularly interspaced short palindromic repeat), is an adaptive immune system that provides protection against mobile genetic elements (viruses, transposable elements and conjugative plasmids). CRISPR clusters contain sequences complementary to antecedent mobile elements and target invading nucleic acids. CRISPR clusters are transcribed and processed into CRISPR RNA (crRNA). Functions as a ssRNA-specific endoribonuclease. Involved in the integration of spacer DNA into the CRISPR cassette.</text>
</comment>
<comment type="subunit">
    <text evidence="9">Homodimer, forms a heterotetramer with a Cas1 homodimer.</text>
</comment>
<evidence type="ECO:0000256" key="6">
    <source>
        <dbReference type="ARBA" id="ARBA00022801"/>
    </source>
</evidence>
<dbReference type="PIRSF" id="PIRSF032582">
    <property type="entry name" value="Cas2"/>
    <property type="match status" value="1"/>
</dbReference>
<keyword evidence="4 9" id="KW-0479">Metal-binding</keyword>
<dbReference type="SUPFAM" id="SSF143430">
    <property type="entry name" value="TTP0101/SSO1404-like"/>
    <property type="match status" value="1"/>
</dbReference>
<evidence type="ECO:0000256" key="8">
    <source>
        <dbReference type="ARBA" id="ARBA00023118"/>
    </source>
</evidence>
<dbReference type="InterPro" id="IPR019199">
    <property type="entry name" value="Virulence_VapD/CRISPR_Cas2"/>
</dbReference>
<dbReference type="CDD" id="cd09725">
    <property type="entry name" value="Cas2_I_II_III"/>
    <property type="match status" value="1"/>
</dbReference>
<keyword evidence="6 9" id="KW-0378">Hydrolase</keyword>
<keyword evidence="12" id="KW-1185">Reference proteome</keyword>
<accession>A0ABW6ILA1</accession>
<keyword evidence="8 9" id="KW-0051">Antiviral defense</keyword>
<comment type="cofactor">
    <cofactor evidence="1 9">
        <name>Mg(2+)</name>
        <dbReference type="ChEBI" id="CHEBI:18420"/>
    </cofactor>
</comment>
<evidence type="ECO:0000256" key="10">
    <source>
        <dbReference type="PIRNR" id="PIRNR032582"/>
    </source>
</evidence>
<organism evidence="11 12">
    <name type="scientific">Almyronema epifaneia S1</name>
    <dbReference type="NCBI Taxonomy" id="2991925"/>
    <lineage>
        <taxon>Bacteria</taxon>
        <taxon>Bacillati</taxon>
        <taxon>Cyanobacteriota</taxon>
        <taxon>Cyanophyceae</taxon>
        <taxon>Nodosilineales</taxon>
        <taxon>Nodosilineaceae</taxon>
        <taxon>Almyronema</taxon>
        <taxon>Almyronema epifaneia</taxon>
    </lineage>
</organism>
<protein>
    <recommendedName>
        <fullName evidence="9">CRISPR-associated endoribonuclease Cas2</fullName>
        <ecNumber evidence="9">3.1.-.-</ecNumber>
    </recommendedName>
</protein>
<dbReference type="Pfam" id="PF09827">
    <property type="entry name" value="CRISPR_Cas2"/>
    <property type="match status" value="1"/>
</dbReference>
<evidence type="ECO:0000313" key="12">
    <source>
        <dbReference type="Proteomes" id="UP001600165"/>
    </source>
</evidence>
<evidence type="ECO:0000256" key="9">
    <source>
        <dbReference type="HAMAP-Rule" id="MF_01471"/>
    </source>
</evidence>
<dbReference type="InterPro" id="IPR021127">
    <property type="entry name" value="CRISPR_associated_Cas2"/>
</dbReference>
<evidence type="ECO:0000256" key="2">
    <source>
        <dbReference type="ARBA" id="ARBA00009959"/>
    </source>
</evidence>
<reference evidence="11 12" key="1">
    <citation type="submission" date="2024-10" db="EMBL/GenBank/DDBJ databases">
        <authorList>
            <person name="Ratan Roy A."/>
            <person name="Morales Sandoval P.H."/>
            <person name="De Los Santos Villalobos S."/>
            <person name="Chakraborty S."/>
            <person name="Mukherjee J."/>
        </authorList>
    </citation>
    <scope>NUCLEOTIDE SEQUENCE [LARGE SCALE GENOMIC DNA]</scope>
    <source>
        <strain evidence="11 12">S1</strain>
    </source>
</reference>
<keyword evidence="5 9" id="KW-0255">Endonuclease</keyword>
<evidence type="ECO:0000313" key="11">
    <source>
        <dbReference type="EMBL" id="MFE4108382.1"/>
    </source>
</evidence>
<evidence type="ECO:0000256" key="4">
    <source>
        <dbReference type="ARBA" id="ARBA00022723"/>
    </source>
</evidence>
<comment type="caution">
    <text evidence="11">The sequence shown here is derived from an EMBL/GenBank/DDBJ whole genome shotgun (WGS) entry which is preliminary data.</text>
</comment>
<comment type="similarity">
    <text evidence="2 9 10">Belongs to the CRISPR-associated endoribonuclease Cas2 protein family.</text>
</comment>
<evidence type="ECO:0000256" key="5">
    <source>
        <dbReference type="ARBA" id="ARBA00022759"/>
    </source>
</evidence>
<dbReference type="NCBIfam" id="TIGR01573">
    <property type="entry name" value="cas2"/>
    <property type="match status" value="1"/>
</dbReference>
<dbReference type="EMBL" id="JBHZOL010000108">
    <property type="protein sequence ID" value="MFE4108382.1"/>
    <property type="molecule type" value="Genomic_DNA"/>
</dbReference>
<keyword evidence="3 9" id="KW-0540">Nuclease</keyword>
<evidence type="ECO:0000256" key="3">
    <source>
        <dbReference type="ARBA" id="ARBA00022722"/>
    </source>
</evidence>
<dbReference type="Proteomes" id="UP001600165">
    <property type="component" value="Unassembled WGS sequence"/>
</dbReference>
<dbReference type="GO" id="GO:0004519">
    <property type="term" value="F:endonuclease activity"/>
    <property type="evidence" value="ECO:0007669"/>
    <property type="project" value="UniProtKB-KW"/>
</dbReference>
<dbReference type="RefSeq" id="WP_377968013.1">
    <property type="nucleotide sequence ID" value="NZ_JBHZOL010000108.1"/>
</dbReference>
<evidence type="ECO:0000256" key="7">
    <source>
        <dbReference type="ARBA" id="ARBA00022842"/>
    </source>
</evidence>
<sequence>MFYLVCYDIVKDTRRNKAAHLLEGYGMRVQKSVFECVLSRRQLEMLLRKLQRYIKPEEDQVRFYPMSAQTRRKVVILGVQPARQVDDTAFIV</sequence>
<keyword evidence="7 9" id="KW-0460">Magnesium</keyword>
<evidence type="ECO:0000256" key="1">
    <source>
        <dbReference type="ARBA" id="ARBA00001946"/>
    </source>
</evidence>